<dbReference type="Pfam" id="PF13175">
    <property type="entry name" value="AAA_15"/>
    <property type="match status" value="2"/>
</dbReference>
<feature type="domain" description="Endonuclease GajA/Old nuclease/RecF-like AAA" evidence="1">
    <location>
        <begin position="220"/>
        <end position="445"/>
    </location>
</feature>
<keyword evidence="4" id="KW-1185">Reference proteome</keyword>
<protein>
    <submittedName>
        <fullName evidence="3">Predicted ATP-dependent endonuclease of the OLD family, contains P-loop ATPase and TOPRIM domains</fullName>
    </submittedName>
</protein>
<feature type="domain" description="Endonuclease GajA/Old nuclease/RecF-like AAA" evidence="1">
    <location>
        <begin position="1"/>
        <end position="50"/>
    </location>
</feature>
<organism evidence="3 4">
    <name type="scientific">Primorskyibacter flagellatus</name>
    <dbReference type="NCBI Taxonomy" id="1387277"/>
    <lineage>
        <taxon>Bacteria</taxon>
        <taxon>Pseudomonadati</taxon>
        <taxon>Pseudomonadota</taxon>
        <taxon>Alphaproteobacteria</taxon>
        <taxon>Rhodobacterales</taxon>
        <taxon>Roseobacteraceae</taxon>
        <taxon>Primorskyibacter</taxon>
    </lineage>
</organism>
<dbReference type="AlphaFoldDB" id="A0A1W2C874"/>
<dbReference type="InterPro" id="IPR034139">
    <property type="entry name" value="TOPRIM_OLD"/>
</dbReference>
<dbReference type="Proteomes" id="UP000192330">
    <property type="component" value="Unassembled WGS sequence"/>
</dbReference>
<dbReference type="Pfam" id="PF20469">
    <property type="entry name" value="OLD-like_TOPRIM"/>
    <property type="match status" value="1"/>
</dbReference>
<evidence type="ECO:0000313" key="4">
    <source>
        <dbReference type="Proteomes" id="UP000192330"/>
    </source>
</evidence>
<reference evidence="3 4" key="1">
    <citation type="submission" date="2017-04" db="EMBL/GenBank/DDBJ databases">
        <authorList>
            <person name="Afonso C.L."/>
            <person name="Miller P.J."/>
            <person name="Scott M.A."/>
            <person name="Spackman E."/>
            <person name="Goraichik I."/>
            <person name="Dimitrov K.M."/>
            <person name="Suarez D.L."/>
            <person name="Swayne D.E."/>
        </authorList>
    </citation>
    <scope>NUCLEOTIDE SEQUENCE [LARGE SCALE GENOMIC DNA]</scope>
    <source>
        <strain evidence="3 4">CGMCC 1.12644</strain>
    </source>
</reference>
<evidence type="ECO:0000259" key="2">
    <source>
        <dbReference type="Pfam" id="PF20469"/>
    </source>
</evidence>
<accession>A0A1W2C874</accession>
<name>A0A1W2C874_9RHOB</name>
<dbReference type="GO" id="GO:0004519">
    <property type="term" value="F:endonuclease activity"/>
    <property type="evidence" value="ECO:0007669"/>
    <property type="project" value="UniProtKB-KW"/>
</dbReference>
<dbReference type="Gene3D" id="3.40.50.300">
    <property type="entry name" value="P-loop containing nucleotide triphosphate hydrolases"/>
    <property type="match status" value="1"/>
</dbReference>
<keyword evidence="3" id="KW-0255">Endonuclease</keyword>
<dbReference type="CDD" id="cd01026">
    <property type="entry name" value="TOPRIM_OLD"/>
    <property type="match status" value="1"/>
</dbReference>
<keyword evidence="3" id="KW-0540">Nuclease</keyword>
<evidence type="ECO:0000313" key="3">
    <source>
        <dbReference type="EMBL" id="SMC81062.1"/>
    </source>
</evidence>
<dbReference type="InterPro" id="IPR041685">
    <property type="entry name" value="AAA_GajA/Old/RecF-like"/>
</dbReference>
<gene>
    <name evidence="3" type="ORF">SAMN06295998_106136</name>
</gene>
<dbReference type="SUPFAM" id="SSF52540">
    <property type="entry name" value="P-loop containing nucleoside triphosphate hydrolases"/>
    <property type="match status" value="1"/>
</dbReference>
<evidence type="ECO:0000259" key="1">
    <source>
        <dbReference type="Pfam" id="PF13175"/>
    </source>
</evidence>
<dbReference type="OrthoDB" id="9816534at2"/>
<keyword evidence="3" id="KW-0378">Hydrolase</keyword>
<dbReference type="STRING" id="1387277.SAMN06295998_106136"/>
<dbReference type="RefSeq" id="WP_084353024.1">
    <property type="nucleotide sequence ID" value="NZ_FWYD01000006.1"/>
</dbReference>
<dbReference type="EMBL" id="FWYD01000006">
    <property type="protein sequence ID" value="SMC81062.1"/>
    <property type="molecule type" value="Genomic_DNA"/>
</dbReference>
<dbReference type="PANTHER" id="PTHR43581">
    <property type="entry name" value="ATP/GTP PHOSPHATASE"/>
    <property type="match status" value="1"/>
</dbReference>
<feature type="domain" description="OLD protein-like TOPRIM" evidence="2">
    <location>
        <begin position="500"/>
        <end position="564"/>
    </location>
</feature>
<dbReference type="InterPro" id="IPR027417">
    <property type="entry name" value="P-loop_NTPase"/>
</dbReference>
<dbReference type="PANTHER" id="PTHR43581:SF2">
    <property type="entry name" value="EXCINUCLEASE ATPASE SUBUNIT"/>
    <property type="match status" value="1"/>
</dbReference>
<proteinExistence type="predicted"/>
<sequence>MKIERIEVFNFRKLRRARLDMSGKQTLLVGANNSGKTSAMKALRKFLKDRGGIDTRDVTASNWIDIEQVASAWTQETEADLNPLLDKLPFLDVWMHAENSELHHVAHLIPTLTWTGGYLGVRLRLEPKKGVDIKAGYLAARQATEELKPGGTLDNGFALWPRDFREFLDKHLKDLFQLNAHLLDPDNFATSGEVVPPPLPALSEGIGANPFAGLIHIREINAQRGFADAGDGNHDDGELVHTDSRKMASQIQTYFRKHIDPETNPTLNDVKALMAIHDAEATFNDRLKDGFANAIKELEELGYPGGLNNPKLLIATQIKPVDGLNHPAAVQYDISGNTSGINLPESYNGLGFQNLISMVFQLMRFRDDWMQVGKFKSQVVTPEDKGIEPLQLVLVEEPEAHLHVQVQQVFMAKAHKVLRNHEDLEKEDSAFTTQLVVSTHSGHIAHAAAFEELRYFKRDLPSPGVVPTTTVANMTGLFGADTETHRFVTRYLLSTHFDLFFADAIIVIEGAAERILLPLLIRHHYPDLAAAYLSFLELGGSHAHRMRPLIEALELPTLIITDLDAATKVKKVVKNGERNVWESARPRSGAAQETTNHALKTWLPEMAEVDKLMVAPPNTLCHTDATQTIAVSFQTPQVVTLGEETQTITPSTFEDALVLTNPEAVKDAAKTDLACLMTRDFGEYIDAVSTPEDLATALFERLANKPEKAAFALDLLYIKDIKALRAPPYIDSGLTWLAGKLKGGVGAI</sequence>
<dbReference type="InterPro" id="IPR051396">
    <property type="entry name" value="Bact_Antivir_Def_Nuclease"/>
</dbReference>